<sequence>MEDEDNAPRNRGSLLPFGDEDHEFVLKFFPNGKDEDTSSYLSLFLMIEKCPQPRLQFRVSFTIETMDGPRSCALNKNLVTINRSGIVTASKFFSIDVLKNCASNYLPNDTLTIGVDLVIYGESISYTTIIDTPPIRRKVLKRKESDDASSSSSCGHDSHIDISRYNTEPFTSFLESGYLTDFTIISSDNREFPVHLTVLAQRCPYFKAMISNRMENKEMTEKMVKFEDISGDVLEKVLQYIYDPAISIADFRNLEEIMLAADRLMLEPLKSECAALLGKNVNIFNVLRRLEFADLIGDSAFFERLLSFFLIHKKECMETDVWKEYKTKNPELLATILEEAIKLYEQLRLPRENLPPTIQALFQN</sequence>
<dbReference type="Pfam" id="PF22486">
    <property type="entry name" value="MATH_2"/>
    <property type="match status" value="1"/>
</dbReference>
<dbReference type="Pfam" id="PF00651">
    <property type="entry name" value="BTB"/>
    <property type="match status" value="1"/>
</dbReference>
<dbReference type="InterPro" id="IPR002083">
    <property type="entry name" value="MATH/TRAF_dom"/>
</dbReference>
<dbReference type="InterPro" id="IPR011333">
    <property type="entry name" value="SKP1/BTB/POZ_sf"/>
</dbReference>
<dbReference type="InterPro" id="IPR008974">
    <property type="entry name" value="TRAF-like"/>
</dbReference>
<dbReference type="Gene3D" id="3.30.710.10">
    <property type="entry name" value="Potassium Channel Kv1.1, Chain A"/>
    <property type="match status" value="1"/>
</dbReference>
<feature type="domain" description="BTB" evidence="1">
    <location>
        <begin position="180"/>
        <end position="250"/>
    </location>
</feature>
<evidence type="ECO:0000313" key="3">
    <source>
        <dbReference type="EMBL" id="CAB3408445.1"/>
    </source>
</evidence>
<dbReference type="EMBL" id="CADEPM010000007">
    <property type="protein sequence ID" value="CAB3408445.1"/>
    <property type="molecule type" value="Genomic_DNA"/>
</dbReference>
<dbReference type="CDD" id="cd00121">
    <property type="entry name" value="MATH"/>
    <property type="match status" value="1"/>
</dbReference>
<dbReference type="GO" id="GO:0030163">
    <property type="term" value="P:protein catabolic process"/>
    <property type="evidence" value="ECO:0007669"/>
    <property type="project" value="UniProtKB-ARBA"/>
</dbReference>
<proteinExistence type="predicted"/>
<dbReference type="PANTHER" id="PTHR24413">
    <property type="entry name" value="SPECKLE-TYPE POZ PROTEIN"/>
    <property type="match status" value="1"/>
</dbReference>
<organism evidence="3 4">
    <name type="scientific">Caenorhabditis bovis</name>
    <dbReference type="NCBI Taxonomy" id="2654633"/>
    <lineage>
        <taxon>Eukaryota</taxon>
        <taxon>Metazoa</taxon>
        <taxon>Ecdysozoa</taxon>
        <taxon>Nematoda</taxon>
        <taxon>Chromadorea</taxon>
        <taxon>Rhabditida</taxon>
        <taxon>Rhabditina</taxon>
        <taxon>Rhabditomorpha</taxon>
        <taxon>Rhabditoidea</taxon>
        <taxon>Rhabditidae</taxon>
        <taxon>Peloderinae</taxon>
        <taxon>Caenorhabditis</taxon>
    </lineage>
</organism>
<reference evidence="3 4" key="1">
    <citation type="submission" date="2020-04" db="EMBL/GenBank/DDBJ databases">
        <authorList>
            <person name="Laetsch R D."/>
            <person name="Stevens L."/>
            <person name="Kumar S."/>
            <person name="Blaxter L. M."/>
        </authorList>
    </citation>
    <scope>NUCLEOTIDE SEQUENCE [LARGE SCALE GENOMIC DNA]</scope>
</reference>
<dbReference type="AlphaFoldDB" id="A0A8S1FA12"/>
<dbReference type="InterPro" id="IPR000210">
    <property type="entry name" value="BTB/POZ_dom"/>
</dbReference>
<keyword evidence="4" id="KW-1185">Reference proteome</keyword>
<name>A0A8S1FA12_9PELO</name>
<dbReference type="CDD" id="cd18186">
    <property type="entry name" value="BTB_POZ_ZBTB_KLHL-like"/>
    <property type="match status" value="1"/>
</dbReference>
<dbReference type="PROSITE" id="PS50097">
    <property type="entry name" value="BTB"/>
    <property type="match status" value="1"/>
</dbReference>
<dbReference type="SMART" id="SM00225">
    <property type="entry name" value="BTB"/>
    <property type="match status" value="1"/>
</dbReference>
<dbReference type="OrthoDB" id="646702at2759"/>
<protein>
    <recommendedName>
        <fullName evidence="5">BTB domain-containing protein</fullName>
    </recommendedName>
</protein>
<evidence type="ECO:0000259" key="2">
    <source>
        <dbReference type="PROSITE" id="PS50144"/>
    </source>
</evidence>
<dbReference type="Gene3D" id="2.60.210.10">
    <property type="entry name" value="Apoptosis, Tumor Necrosis Factor Receptor Associated Protein 2, Chain A"/>
    <property type="match status" value="1"/>
</dbReference>
<gene>
    <name evidence="3" type="ORF">CBOVIS_LOCUS10227</name>
</gene>
<evidence type="ECO:0000259" key="1">
    <source>
        <dbReference type="PROSITE" id="PS50097"/>
    </source>
</evidence>
<dbReference type="SUPFAM" id="SSF54695">
    <property type="entry name" value="POZ domain"/>
    <property type="match status" value="1"/>
</dbReference>
<dbReference type="SUPFAM" id="SSF49599">
    <property type="entry name" value="TRAF domain-like"/>
    <property type="match status" value="1"/>
</dbReference>
<dbReference type="Gene3D" id="1.25.40.420">
    <property type="match status" value="1"/>
</dbReference>
<dbReference type="Proteomes" id="UP000494206">
    <property type="component" value="Unassembled WGS sequence"/>
</dbReference>
<feature type="domain" description="MATH" evidence="2">
    <location>
        <begin position="1"/>
        <end position="117"/>
    </location>
</feature>
<evidence type="ECO:0000313" key="4">
    <source>
        <dbReference type="Proteomes" id="UP000494206"/>
    </source>
</evidence>
<comment type="caution">
    <text evidence="3">The sequence shown here is derived from an EMBL/GenBank/DDBJ whole genome shotgun (WGS) entry which is preliminary data.</text>
</comment>
<dbReference type="PROSITE" id="PS50144">
    <property type="entry name" value="MATH"/>
    <property type="match status" value="1"/>
</dbReference>
<evidence type="ECO:0008006" key="5">
    <source>
        <dbReference type="Google" id="ProtNLM"/>
    </source>
</evidence>
<accession>A0A8S1FA12</accession>